<dbReference type="Proteomes" id="UP000789570">
    <property type="component" value="Unassembled WGS sequence"/>
</dbReference>
<dbReference type="CDD" id="cd21037">
    <property type="entry name" value="MLKL_NTD"/>
    <property type="match status" value="1"/>
</dbReference>
<dbReference type="PROSITE" id="PS00109">
    <property type="entry name" value="PROTEIN_KINASE_TYR"/>
    <property type="match status" value="1"/>
</dbReference>
<reference evidence="2" key="1">
    <citation type="submission" date="2021-06" db="EMBL/GenBank/DDBJ databases">
        <authorList>
            <person name="Kallberg Y."/>
            <person name="Tangrot J."/>
            <person name="Rosling A."/>
        </authorList>
    </citation>
    <scope>NUCLEOTIDE SEQUENCE</scope>
    <source>
        <strain evidence="2">UK204</strain>
    </source>
</reference>
<dbReference type="SMART" id="SM00671">
    <property type="entry name" value="SEL1"/>
    <property type="match status" value="1"/>
</dbReference>
<dbReference type="PANTHER" id="PTHR23257:SF706">
    <property type="entry name" value="PROTO-ONCOGENE SERINE_THREONINE-PROTEIN KINASE MOS"/>
    <property type="match status" value="1"/>
</dbReference>
<dbReference type="GO" id="GO:0004672">
    <property type="term" value="F:protein kinase activity"/>
    <property type="evidence" value="ECO:0007669"/>
    <property type="project" value="InterPro"/>
</dbReference>
<dbReference type="GO" id="GO:0007166">
    <property type="term" value="P:cell surface receptor signaling pathway"/>
    <property type="evidence" value="ECO:0007669"/>
    <property type="project" value="InterPro"/>
</dbReference>
<dbReference type="InterPro" id="IPR008266">
    <property type="entry name" value="Tyr_kinase_AS"/>
</dbReference>
<sequence length="545" mass="63499">MVDIIEVFHPLFDTSFKILEEAYQIYQNAKYNKKICLILYDRLESGTQALKVLKRHQDENLEKFMDENFYKSFLRYLGIATEIKNLIKEAAEVGGAMKYIRANSLKGKIDTLIKRYDEACGDLNSAISINNFQSLDYIKKSIESDNIKTKKLLKTIKGGTLVSDMAQKFHKDQSDLNDFTYKKIEASQLTGEEMTREKVFKRSLNRTQPVACVPYNESDWKKNHLRAHLAILSKLYPSNNMIRFHGTSCVDGKDVMVFDWADLGDLKTVYSRFTIPWNDKLKIAHDICNGLVFLHACSIFHHDVRCKNVLIMGPDFTNAKLANFDLSREHKQRSSNEIEFVGEILPWLALEKLRDYDDCRNVRYTHKCEVYSGKREKFDYVHDHLPPLDIRFCFEWIIKSAWRQTPSERPNMTDILSRLYDLYSKYFPELNSQDNFLLDLNQPRDGCNIEIENEHFDDLDTNEIPMEGKFEPIPSLEEGIKFHRQEAAGGGNSVAMYHLGDIYLNGKLGETRNEERAYRHFKSSAVKGYEKAIRKLENLQLNLYD</sequence>
<gene>
    <name evidence="2" type="ORF">FCALED_LOCUS3595</name>
</gene>
<dbReference type="Gene3D" id="1.20.930.20">
    <property type="entry name" value="Adaptor protein Cbl, N-terminal domain"/>
    <property type="match status" value="1"/>
</dbReference>
<dbReference type="OrthoDB" id="2314769at2759"/>
<dbReference type="InterPro" id="IPR059179">
    <property type="entry name" value="MLKL-like_MCAfunc"/>
</dbReference>
<organism evidence="2 3">
    <name type="scientific">Funneliformis caledonium</name>
    <dbReference type="NCBI Taxonomy" id="1117310"/>
    <lineage>
        <taxon>Eukaryota</taxon>
        <taxon>Fungi</taxon>
        <taxon>Fungi incertae sedis</taxon>
        <taxon>Mucoromycota</taxon>
        <taxon>Glomeromycotina</taxon>
        <taxon>Glomeromycetes</taxon>
        <taxon>Glomerales</taxon>
        <taxon>Glomeraceae</taxon>
        <taxon>Funneliformis</taxon>
    </lineage>
</organism>
<accession>A0A9N8ZKH5</accession>
<dbReference type="SUPFAM" id="SSF81901">
    <property type="entry name" value="HCP-like"/>
    <property type="match status" value="1"/>
</dbReference>
<dbReference type="EMBL" id="CAJVPQ010000640">
    <property type="protein sequence ID" value="CAG8498796.1"/>
    <property type="molecule type" value="Genomic_DNA"/>
</dbReference>
<dbReference type="InterPro" id="IPR001245">
    <property type="entry name" value="Ser-Thr/Tyr_kinase_cat_dom"/>
</dbReference>
<evidence type="ECO:0000313" key="2">
    <source>
        <dbReference type="EMBL" id="CAG8498796.1"/>
    </source>
</evidence>
<dbReference type="InterPro" id="IPR011009">
    <property type="entry name" value="Kinase-like_dom_sf"/>
</dbReference>
<name>A0A9N8ZKH5_9GLOM</name>
<dbReference type="Gene3D" id="1.25.40.10">
    <property type="entry name" value="Tetratricopeptide repeat domain"/>
    <property type="match status" value="1"/>
</dbReference>
<proteinExistence type="predicted"/>
<evidence type="ECO:0000313" key="3">
    <source>
        <dbReference type="Proteomes" id="UP000789570"/>
    </source>
</evidence>
<dbReference type="Pfam" id="PF07714">
    <property type="entry name" value="PK_Tyr_Ser-Thr"/>
    <property type="match status" value="1"/>
</dbReference>
<dbReference type="InterPro" id="IPR050167">
    <property type="entry name" value="Ser_Thr_protein_kinase"/>
</dbReference>
<comment type="caution">
    <text evidence="2">The sequence shown here is derived from an EMBL/GenBank/DDBJ whole genome shotgun (WGS) entry which is preliminary data.</text>
</comment>
<evidence type="ECO:0000259" key="1">
    <source>
        <dbReference type="PROSITE" id="PS50011"/>
    </source>
</evidence>
<dbReference type="InterPro" id="IPR006597">
    <property type="entry name" value="Sel1-like"/>
</dbReference>
<dbReference type="InterPro" id="IPR036537">
    <property type="entry name" value="Adaptor_Cbl_N_dom_sf"/>
</dbReference>
<dbReference type="InterPro" id="IPR000719">
    <property type="entry name" value="Prot_kinase_dom"/>
</dbReference>
<dbReference type="AlphaFoldDB" id="A0A9N8ZKH5"/>
<dbReference type="GO" id="GO:0005524">
    <property type="term" value="F:ATP binding"/>
    <property type="evidence" value="ECO:0007669"/>
    <property type="project" value="InterPro"/>
</dbReference>
<feature type="domain" description="Protein kinase" evidence="1">
    <location>
        <begin position="150"/>
        <end position="437"/>
    </location>
</feature>
<dbReference type="SUPFAM" id="SSF56112">
    <property type="entry name" value="Protein kinase-like (PK-like)"/>
    <property type="match status" value="1"/>
</dbReference>
<keyword evidence="3" id="KW-1185">Reference proteome</keyword>
<dbReference type="InterPro" id="IPR011990">
    <property type="entry name" value="TPR-like_helical_dom_sf"/>
</dbReference>
<protein>
    <submittedName>
        <fullName evidence="2">9031_t:CDS:1</fullName>
    </submittedName>
</protein>
<dbReference type="PROSITE" id="PS50011">
    <property type="entry name" value="PROTEIN_KINASE_DOM"/>
    <property type="match status" value="1"/>
</dbReference>
<dbReference type="GO" id="GO:0005737">
    <property type="term" value="C:cytoplasm"/>
    <property type="evidence" value="ECO:0007669"/>
    <property type="project" value="TreeGrafter"/>
</dbReference>
<dbReference type="PANTHER" id="PTHR23257">
    <property type="entry name" value="SERINE-THREONINE PROTEIN KINASE"/>
    <property type="match status" value="1"/>
</dbReference>
<dbReference type="Gene3D" id="1.10.510.10">
    <property type="entry name" value="Transferase(Phosphotransferase) domain 1"/>
    <property type="match status" value="1"/>
</dbReference>